<dbReference type="Proteomes" id="UP000265816">
    <property type="component" value="Unassembled WGS sequence"/>
</dbReference>
<gene>
    <name evidence="2" type="ORF">D1970_17000</name>
</gene>
<keyword evidence="1" id="KW-1133">Transmembrane helix</keyword>
<feature type="transmembrane region" description="Helical" evidence="1">
    <location>
        <begin position="168"/>
        <end position="194"/>
    </location>
</feature>
<sequence>MSLKMDGQKYWIYHFIEGISILSILAVLLVQLVNVNPFAAGWDQVDYSLALERYDLSRMQPHFPGYPYFILGGKLISLLTGNTPAALTLFNIILYGSSVIPVFLLAARHLPRHYAWLLAAIVYTSAYPLAMVNTPMSEGAALGVFWWYFLSLVFASEKEKPAYILLPMFLFSILLGVRLSYLPLGIGLLVLLMIKLKWKQVSIKSASMIVFIGILFQLVWVAAVAVTEGGLAPFLKLAFGFTGGHFQDWGGTAALDEASFFGRIKQYTAGNIIWWGVAGRSLALFCCYAVALLLLLIPGKKEWKKGVSSDIVWIGVFMAGAYFLWALEAQNIEKPRHIIPVALLVIFLVIGFMLKKAKTLPALIVASCLLIIQSGLASADIREQAREIPAIYQAAYFLEKQETPLVVYTWEETRVMEYLEMPYSHKRVYTYDVFLHDSSYYQNHSIYLTDSVVEGFVSQGADLEGKIEKAAQFRSNSLFDPVYNEIVLYRWKDSGKEQQNERNHQE</sequence>
<evidence type="ECO:0000313" key="3">
    <source>
        <dbReference type="Proteomes" id="UP000265816"/>
    </source>
</evidence>
<feature type="transmembrane region" description="Helical" evidence="1">
    <location>
        <begin position="88"/>
        <end position="107"/>
    </location>
</feature>
<feature type="transmembrane region" description="Helical" evidence="1">
    <location>
        <begin position="113"/>
        <end position="132"/>
    </location>
</feature>
<feature type="transmembrane region" description="Helical" evidence="1">
    <location>
        <begin position="337"/>
        <end position="354"/>
    </location>
</feature>
<proteinExistence type="predicted"/>
<reference evidence="2 3" key="1">
    <citation type="submission" date="2018-08" db="EMBL/GenBank/DDBJ databases">
        <title>Bacillus jemisoniae sp. nov., Bacillus chryseoplanitiae sp. nov., Bacillus resnikiae sp. nov., and Bacillus frankliniae sp. nov., isolated from Viking spacecraft and associated surfaces.</title>
        <authorList>
            <person name="Seuylemezian A."/>
            <person name="Vaishampayan P."/>
        </authorList>
    </citation>
    <scope>NUCLEOTIDE SEQUENCE [LARGE SCALE GENOMIC DNA]</scope>
    <source>
        <strain evidence="2 3">JJ-247</strain>
    </source>
</reference>
<dbReference type="EMBL" id="QWVT01000029">
    <property type="protein sequence ID" value="RID83213.1"/>
    <property type="molecule type" value="Genomic_DNA"/>
</dbReference>
<comment type="caution">
    <text evidence="2">The sequence shown here is derived from an EMBL/GenBank/DDBJ whole genome shotgun (WGS) entry which is preliminary data.</text>
</comment>
<name>A0A398B697_9BACI</name>
<accession>A0A398B697</accession>
<feature type="transmembrane region" description="Helical" evidence="1">
    <location>
        <begin position="272"/>
        <end position="295"/>
    </location>
</feature>
<feature type="transmembrane region" description="Helical" evidence="1">
    <location>
        <begin position="307"/>
        <end position="325"/>
    </location>
</feature>
<organism evidence="2 3">
    <name type="scientific">Mesobacillus zeae</name>
    <dbReference type="NCBI Taxonomy" id="1917180"/>
    <lineage>
        <taxon>Bacteria</taxon>
        <taxon>Bacillati</taxon>
        <taxon>Bacillota</taxon>
        <taxon>Bacilli</taxon>
        <taxon>Bacillales</taxon>
        <taxon>Bacillaceae</taxon>
        <taxon>Mesobacillus</taxon>
    </lineage>
</organism>
<evidence type="ECO:0000256" key="1">
    <source>
        <dbReference type="SAM" id="Phobius"/>
    </source>
</evidence>
<evidence type="ECO:0000313" key="2">
    <source>
        <dbReference type="EMBL" id="RID83213.1"/>
    </source>
</evidence>
<dbReference type="AlphaFoldDB" id="A0A398B697"/>
<keyword evidence="1" id="KW-0812">Transmembrane</keyword>
<dbReference type="OrthoDB" id="244199at2"/>
<dbReference type="RefSeq" id="WP_119114059.1">
    <property type="nucleotide sequence ID" value="NZ_CBCSEO010000003.1"/>
</dbReference>
<keyword evidence="3" id="KW-1185">Reference proteome</keyword>
<feature type="transmembrane region" description="Helical" evidence="1">
    <location>
        <begin position="12"/>
        <end position="33"/>
    </location>
</feature>
<protein>
    <recommendedName>
        <fullName evidence="4">Glycosyltransferase RgtA/B/C/D-like domain-containing protein</fullName>
    </recommendedName>
</protein>
<evidence type="ECO:0008006" key="4">
    <source>
        <dbReference type="Google" id="ProtNLM"/>
    </source>
</evidence>
<keyword evidence="1" id="KW-0472">Membrane</keyword>
<feature type="transmembrane region" description="Helical" evidence="1">
    <location>
        <begin position="206"/>
        <end position="226"/>
    </location>
</feature>